<sequence>MAKAPRPAGLRRFSGAQWHMQNVLKDSVESSDDEFFDAREEVVEGKSAILIGMSQWNSNDLVEQIETIGKMEENQGELYRASLRKQRLPAQGSIEIHEDNEEGVKHEKCKTHVLILILHGGNILDTGGEDQSSKLADINTFSSVFEKVTQAHFPSALGHILIRLVPCPAICSAAFSLVSNLNPYSYDESCLSSSEDHIPLAALPLLAVSSPQYQDAVAMVITRANQVYNEFLKSTDGVGFNGQVCLVGDCIGGILGFDAICYNANRADESRNSSRRGSISSIQDNPLLTEDSSLGGSKRLSKSNIDISEIMEDEDPRQPLPRKQSDSSTYGCDTITQHHAFLSSLSEVNLGRFEFEVSDFFIFGSPLGLVLAMRSTVLPGLDVCQVRPACSQVYSFFHSADPSACRLEPLLEKRFHLLPPFSVPRYQRYPLGDGRSHQLGDAIQNHSALFLENSSLNITLAQESPESPNASNQPQGKERKLSLASTNSENSGSTESLPSAYFTNITAKWWGTKRIDYALYCPDVLTAFPTVALPHLFHASYWESTDVVAFILRQVMRYENVNFKENNSLDPATLSPSNPREKWLRKRTHVKLRNVTANHRANDIIAVEDGPQILVGRFMYGPLDMVALTGEKVDIFIMTEPSSGRWVYFDTEISNSSGRISYSIPKQKRLRVGVYPIKMVVRGDQSSATSYLTVLPRGMECVVFSIDGSFAASVSIMGSDPKVRAGAVDVVRHWQDLGYLIIYITGRPDMQKQRVVSWLSQHNFPQGMIFFSDGLVHDPLRQKTIFLRNLMQECHIKICAAYGSMKDISVYNVLALSPSQIYIVGRSTKKYQAQCQFLSEGYAAHLASLEFSLHSRPKKNNSRMILRKGSFGLHSQPEFLRKRNHLRRTMSVQQPDPPSSNPKPERAQSQPESDKDHDRHLPSVAWVRGGVHKFESVP</sequence>
<dbReference type="GO" id="GO:0030971">
    <property type="term" value="F:receptor tyrosine kinase binding"/>
    <property type="evidence" value="ECO:0007669"/>
    <property type="project" value="Ensembl"/>
</dbReference>
<dbReference type="Pfam" id="PF24694">
    <property type="entry name" value="LNS2_PITM1-3"/>
    <property type="match status" value="1"/>
</dbReference>
<feature type="domain" description="DDHD" evidence="14">
    <location>
        <begin position="353"/>
        <end position="557"/>
    </location>
</feature>
<dbReference type="PANTHER" id="PTHR10658:SF27">
    <property type="entry name" value="PHOSPHATIDYLINOSITOL TRANSFER PROTEIN BETA ISOFORM"/>
    <property type="match status" value="1"/>
</dbReference>
<evidence type="ECO:0000259" key="14">
    <source>
        <dbReference type="PROSITE" id="PS51043"/>
    </source>
</evidence>
<keyword evidence="6" id="KW-0446">Lipid-binding</keyword>
<dbReference type="AlphaFoldDB" id="A0A8B9C592"/>
<evidence type="ECO:0000256" key="6">
    <source>
        <dbReference type="ARBA" id="ARBA00023121"/>
    </source>
</evidence>
<keyword evidence="5" id="KW-0106">Calcium</keyword>
<gene>
    <name evidence="15" type="primary">PITPNM3</name>
</gene>
<accession>A0A8B9C592</accession>
<dbReference type="SMART" id="SM01127">
    <property type="entry name" value="DDHD"/>
    <property type="match status" value="1"/>
</dbReference>
<dbReference type="InterPro" id="IPR001666">
    <property type="entry name" value="PI_transfer"/>
</dbReference>
<organism evidence="15 16">
    <name type="scientific">Anser brachyrhynchus</name>
    <name type="common">Pink-footed goose</name>
    <dbReference type="NCBI Taxonomy" id="132585"/>
    <lineage>
        <taxon>Eukaryota</taxon>
        <taxon>Metazoa</taxon>
        <taxon>Chordata</taxon>
        <taxon>Craniata</taxon>
        <taxon>Vertebrata</taxon>
        <taxon>Euteleostomi</taxon>
        <taxon>Archelosauria</taxon>
        <taxon>Archosauria</taxon>
        <taxon>Dinosauria</taxon>
        <taxon>Saurischia</taxon>
        <taxon>Theropoda</taxon>
        <taxon>Coelurosauria</taxon>
        <taxon>Aves</taxon>
        <taxon>Neognathae</taxon>
        <taxon>Galloanserae</taxon>
        <taxon>Anseriformes</taxon>
        <taxon>Anatidae</taxon>
        <taxon>Anserinae</taxon>
        <taxon>Anser</taxon>
    </lineage>
</organism>
<feature type="compositionally biased region" description="Polar residues" evidence="13">
    <location>
        <begin position="462"/>
        <end position="475"/>
    </location>
</feature>
<feature type="region of interest" description="Disordered" evidence="13">
    <location>
        <begin position="889"/>
        <end position="938"/>
    </location>
</feature>
<dbReference type="Gene3D" id="3.40.50.1000">
    <property type="entry name" value="HAD superfamily/HAD-like"/>
    <property type="match status" value="1"/>
</dbReference>
<feature type="region of interest" description="Disordered" evidence="13">
    <location>
        <begin position="270"/>
        <end position="329"/>
    </location>
</feature>
<comment type="subunit">
    <text evidence="9">Interacts with PTK2B via its C-terminus.</text>
</comment>
<dbReference type="InterPro" id="IPR004177">
    <property type="entry name" value="DDHD_dom"/>
</dbReference>
<keyword evidence="16" id="KW-1185">Reference proteome</keyword>
<evidence type="ECO:0000256" key="8">
    <source>
        <dbReference type="ARBA" id="ARBA00059635"/>
    </source>
</evidence>
<keyword evidence="7" id="KW-0472">Membrane</keyword>
<evidence type="ECO:0000256" key="11">
    <source>
        <dbReference type="ARBA" id="ARBA00075284"/>
    </source>
</evidence>
<evidence type="ECO:0000256" key="9">
    <source>
        <dbReference type="ARBA" id="ARBA00065401"/>
    </source>
</evidence>
<name>A0A8B9C592_9AVES</name>
<evidence type="ECO:0000313" key="15">
    <source>
        <dbReference type="Ensembl" id="ENSABRP00000013634.1"/>
    </source>
</evidence>
<reference evidence="15" key="2">
    <citation type="submission" date="2025-09" db="UniProtKB">
        <authorList>
            <consortium name="Ensembl"/>
        </authorList>
    </citation>
    <scope>IDENTIFICATION</scope>
</reference>
<dbReference type="GO" id="GO:0031210">
    <property type="term" value="F:phosphatidylcholine binding"/>
    <property type="evidence" value="ECO:0007669"/>
    <property type="project" value="TreeGrafter"/>
</dbReference>
<feature type="compositionally biased region" description="Low complexity" evidence="13">
    <location>
        <begin position="485"/>
        <end position="496"/>
    </location>
</feature>
<dbReference type="PANTHER" id="PTHR10658">
    <property type="entry name" value="PHOSPHATIDYLINOSITOL TRANSFER PROTEIN"/>
    <property type="match status" value="1"/>
</dbReference>
<dbReference type="Pfam" id="PF02862">
    <property type="entry name" value="DDHD"/>
    <property type="match status" value="1"/>
</dbReference>
<evidence type="ECO:0000256" key="4">
    <source>
        <dbReference type="ARBA" id="ARBA00022723"/>
    </source>
</evidence>
<dbReference type="Proteomes" id="UP000694426">
    <property type="component" value="Unplaced"/>
</dbReference>
<evidence type="ECO:0000256" key="5">
    <source>
        <dbReference type="ARBA" id="ARBA00022837"/>
    </source>
</evidence>
<dbReference type="FunFam" id="3.40.50.1000:FF:000085">
    <property type="entry name" value="Membrane-associated phosphatidylinositol transfer protein 3"/>
    <property type="match status" value="1"/>
</dbReference>
<dbReference type="Ensembl" id="ENSABRT00000019466.1">
    <property type="protein sequence ID" value="ENSABRP00000013634.1"/>
    <property type="gene ID" value="ENSABRG00000012114.1"/>
</dbReference>
<feature type="compositionally biased region" description="Basic and acidic residues" evidence="13">
    <location>
        <begin position="912"/>
        <end position="921"/>
    </location>
</feature>
<comment type="similarity">
    <text evidence="2">Belongs to the PtdIns transfer protein family. PI transfer class IIA subfamily.</text>
</comment>
<dbReference type="Pfam" id="PF24695">
    <property type="entry name" value="PITM1-3"/>
    <property type="match status" value="1"/>
</dbReference>
<dbReference type="GeneTree" id="ENSGT00940000153849"/>
<evidence type="ECO:0000256" key="3">
    <source>
        <dbReference type="ARBA" id="ARBA00022553"/>
    </source>
</evidence>
<evidence type="ECO:0000256" key="2">
    <source>
        <dbReference type="ARBA" id="ARBA00010316"/>
    </source>
</evidence>
<dbReference type="GO" id="GO:0005737">
    <property type="term" value="C:cytoplasm"/>
    <property type="evidence" value="ECO:0007669"/>
    <property type="project" value="TreeGrafter"/>
</dbReference>
<dbReference type="GO" id="GO:0008526">
    <property type="term" value="F:phosphatidylinositol transfer activity"/>
    <property type="evidence" value="ECO:0007669"/>
    <property type="project" value="TreeGrafter"/>
</dbReference>
<dbReference type="InterPro" id="IPR031315">
    <property type="entry name" value="LNS2/PITP"/>
</dbReference>
<feature type="region of interest" description="Disordered" evidence="13">
    <location>
        <begin position="462"/>
        <end position="496"/>
    </location>
</feature>
<dbReference type="SUPFAM" id="SSF56784">
    <property type="entry name" value="HAD-like"/>
    <property type="match status" value="1"/>
</dbReference>
<dbReference type="GO" id="GO:0012505">
    <property type="term" value="C:endomembrane system"/>
    <property type="evidence" value="ECO:0007669"/>
    <property type="project" value="UniProtKB-SubCell"/>
</dbReference>
<evidence type="ECO:0000256" key="7">
    <source>
        <dbReference type="ARBA" id="ARBA00023136"/>
    </source>
</evidence>
<evidence type="ECO:0000256" key="12">
    <source>
        <dbReference type="ARBA" id="ARBA00076348"/>
    </source>
</evidence>
<dbReference type="PROSITE" id="PS51043">
    <property type="entry name" value="DDHD"/>
    <property type="match status" value="1"/>
</dbReference>
<dbReference type="InterPro" id="IPR023214">
    <property type="entry name" value="HAD_sf"/>
</dbReference>
<reference evidence="15" key="1">
    <citation type="submission" date="2025-08" db="UniProtKB">
        <authorList>
            <consortium name="Ensembl"/>
        </authorList>
    </citation>
    <scope>IDENTIFICATION</scope>
</reference>
<evidence type="ECO:0000256" key="1">
    <source>
        <dbReference type="ARBA" id="ARBA00004184"/>
    </source>
</evidence>
<comment type="function">
    <text evidence="8">Catalyzes the transfer of phosphatidylinositol and phosphatidylcholine between membranes (in vitro). Binds calcium ions.</text>
</comment>
<dbReference type="GO" id="GO:0035091">
    <property type="term" value="F:phosphatidylinositol binding"/>
    <property type="evidence" value="ECO:0007669"/>
    <property type="project" value="TreeGrafter"/>
</dbReference>
<dbReference type="InterPro" id="IPR036412">
    <property type="entry name" value="HAD-like_sf"/>
</dbReference>
<dbReference type="GO" id="GO:0008525">
    <property type="term" value="F:phosphatidylcholine transporter activity"/>
    <property type="evidence" value="ECO:0007669"/>
    <property type="project" value="TreeGrafter"/>
</dbReference>
<keyword evidence="4" id="KW-0479">Metal-binding</keyword>
<comment type="subcellular location">
    <subcellularLocation>
        <location evidence="1">Endomembrane system</location>
        <topology evidence="1">Peripheral membrane protein</topology>
    </subcellularLocation>
</comment>
<evidence type="ECO:0000313" key="16">
    <source>
        <dbReference type="Proteomes" id="UP000694426"/>
    </source>
</evidence>
<proteinExistence type="inferred from homology"/>
<dbReference type="SMART" id="SM00775">
    <property type="entry name" value="LNS2"/>
    <property type="match status" value="1"/>
</dbReference>
<keyword evidence="3" id="KW-0597">Phosphoprotein</keyword>
<dbReference type="GO" id="GO:0005509">
    <property type="term" value="F:calcium ion binding"/>
    <property type="evidence" value="ECO:0007669"/>
    <property type="project" value="Ensembl"/>
</dbReference>
<protein>
    <recommendedName>
        <fullName evidence="10">Membrane-associated phosphatidylinositol transfer protein 3</fullName>
    </recommendedName>
    <alternativeName>
        <fullName evidence="12">Phosphatidylinositol transfer protein, membrane-associated 3</fullName>
    </alternativeName>
    <alternativeName>
        <fullName evidence="11">Pyk2 N-terminal domain-interacting receptor 1</fullName>
    </alternativeName>
</protein>
<evidence type="ECO:0000256" key="10">
    <source>
        <dbReference type="ARBA" id="ARBA00067420"/>
    </source>
</evidence>
<evidence type="ECO:0000256" key="13">
    <source>
        <dbReference type="SAM" id="MobiDB-lite"/>
    </source>
</evidence>